<feature type="region of interest" description="Disordered" evidence="1">
    <location>
        <begin position="42"/>
        <end position="68"/>
    </location>
</feature>
<keyword evidence="4" id="KW-1185">Reference proteome</keyword>
<dbReference type="Proteomes" id="UP000288024">
    <property type="component" value="Unassembled WGS sequence"/>
</dbReference>
<comment type="caution">
    <text evidence="3">The sequence shown here is derived from an EMBL/GenBank/DDBJ whole genome shotgun (WGS) entry which is preliminary data.</text>
</comment>
<name>A0A3S2UAE5_9BACI</name>
<reference evidence="3 4" key="1">
    <citation type="submission" date="2019-01" db="EMBL/GenBank/DDBJ databases">
        <title>Bacillus sp. M5HDSG1-1, whole genome shotgun sequence.</title>
        <authorList>
            <person name="Tuo L."/>
        </authorList>
    </citation>
    <scope>NUCLEOTIDE SEQUENCE [LARGE SCALE GENOMIC DNA]</scope>
    <source>
        <strain evidence="3 4">M5HDSG1-1</strain>
    </source>
</reference>
<feature type="transmembrane region" description="Helical" evidence="2">
    <location>
        <begin position="6"/>
        <end position="32"/>
    </location>
</feature>
<keyword evidence="2" id="KW-0812">Transmembrane</keyword>
<dbReference type="EMBL" id="RZTZ01000003">
    <property type="protein sequence ID" value="RVT63594.1"/>
    <property type="molecule type" value="Genomic_DNA"/>
</dbReference>
<keyword evidence="2" id="KW-0472">Membrane</keyword>
<protein>
    <submittedName>
        <fullName evidence="3">Uncharacterized protein</fullName>
    </submittedName>
</protein>
<gene>
    <name evidence="3" type="ORF">EM808_10005</name>
</gene>
<dbReference type="AlphaFoldDB" id="A0A3S2UAE5"/>
<keyword evidence="2" id="KW-1133">Transmembrane helix</keyword>
<evidence type="ECO:0000256" key="2">
    <source>
        <dbReference type="SAM" id="Phobius"/>
    </source>
</evidence>
<evidence type="ECO:0000256" key="1">
    <source>
        <dbReference type="SAM" id="MobiDB-lite"/>
    </source>
</evidence>
<dbReference type="RefSeq" id="WP_127738071.1">
    <property type="nucleotide sequence ID" value="NZ_RZTZ01000003.1"/>
</dbReference>
<organism evidence="3 4">
    <name type="scientific">Niallia taxi</name>
    <dbReference type="NCBI Taxonomy" id="2499688"/>
    <lineage>
        <taxon>Bacteria</taxon>
        <taxon>Bacillati</taxon>
        <taxon>Bacillota</taxon>
        <taxon>Bacilli</taxon>
        <taxon>Bacillales</taxon>
        <taxon>Bacillaceae</taxon>
        <taxon>Niallia</taxon>
    </lineage>
</organism>
<accession>A0A3S2UAE5</accession>
<proteinExistence type="predicted"/>
<evidence type="ECO:0000313" key="3">
    <source>
        <dbReference type="EMBL" id="RVT63594.1"/>
    </source>
</evidence>
<evidence type="ECO:0000313" key="4">
    <source>
        <dbReference type="Proteomes" id="UP000288024"/>
    </source>
</evidence>
<sequence length="189" mass="20971">MQWKKMIFWLIGIIVGVGGLTASVVFATLIFLEKDKSLNTDNDKPAVSAAATKSDSDSDSEEMSTEAVNEPVDKSIVTLADGSSGHDFISKWHDFYNDTLGWGRLETTDYAKQQEAAESILSQAENIVIDDSNIASDLEHIKEAAKLVAAADNRDAMRSLHRYFHDLDIYFNGYDYNQTFGVTEFVGED</sequence>